<evidence type="ECO:0000313" key="1">
    <source>
        <dbReference type="EMBL" id="QEC56820.1"/>
    </source>
</evidence>
<gene>
    <name evidence="1" type="ORF">FSB75_13235</name>
</gene>
<protein>
    <submittedName>
        <fullName evidence="1">Uncharacterized protein</fullName>
    </submittedName>
</protein>
<keyword evidence="2" id="KW-1185">Reference proteome</keyword>
<accession>A0A5B8ULA3</accession>
<name>A0A5B8ULA3_9BACT</name>
<proteinExistence type="predicted"/>
<evidence type="ECO:0000313" key="2">
    <source>
        <dbReference type="Proteomes" id="UP000321204"/>
    </source>
</evidence>
<dbReference type="EMBL" id="CP042433">
    <property type="protein sequence ID" value="QEC56820.1"/>
    <property type="molecule type" value="Genomic_DNA"/>
</dbReference>
<dbReference type="OrthoDB" id="5381436at2"/>
<dbReference type="RefSeq" id="WP_146788320.1">
    <property type="nucleotide sequence ID" value="NZ_BAABIO010000003.1"/>
</dbReference>
<dbReference type="Proteomes" id="UP000321204">
    <property type="component" value="Chromosome"/>
</dbReference>
<dbReference type="InterPro" id="IPR032871">
    <property type="entry name" value="AHH_dom_containing"/>
</dbReference>
<reference evidence="1 2" key="1">
    <citation type="journal article" date="2015" name="Int. J. Syst. Evol. Microbiol.">
        <title>Flavisolibacter ginsenosidimutans sp. nov., with ginsenoside-converting activity isolated from soil used for cultivating ginseng.</title>
        <authorList>
            <person name="Zhao Y."/>
            <person name="Liu Q."/>
            <person name="Kang M.S."/>
            <person name="Jin F."/>
            <person name="Yu H."/>
            <person name="Im W.T."/>
        </authorList>
    </citation>
    <scope>NUCLEOTIDE SEQUENCE [LARGE SCALE GENOMIC DNA]</scope>
    <source>
        <strain evidence="1 2">Gsoil 636</strain>
    </source>
</reference>
<organism evidence="1 2">
    <name type="scientific">Flavisolibacter ginsenosidimutans</name>
    <dbReference type="NCBI Taxonomy" id="661481"/>
    <lineage>
        <taxon>Bacteria</taxon>
        <taxon>Pseudomonadati</taxon>
        <taxon>Bacteroidota</taxon>
        <taxon>Chitinophagia</taxon>
        <taxon>Chitinophagales</taxon>
        <taxon>Chitinophagaceae</taxon>
        <taxon>Flavisolibacter</taxon>
    </lineage>
</organism>
<dbReference type="AlphaFoldDB" id="A0A5B8ULA3"/>
<sequence>MPADVEDKQNRSICSLCEKEVHNPELTEAGNHVGNSANLGQAILKAKYAHLNVKCPSQHPLSTSINSAQAHHLICSESMNNDNWARICENFGYNINCIENGIFLPSDMAVACTLRIPLHRGNHSATEAGESMNYVDGVKGMIDPVKDAAMNKEFCDNPKEIISRLNQISKTIWNLVEDFAWTLTYDGFDYVGGMKGCMNMDSLRKKRKEEKKNPAAVCNERRKHDLHLIMRNEIFLEQR</sequence>
<dbReference type="Pfam" id="PF14412">
    <property type="entry name" value="AHH"/>
    <property type="match status" value="1"/>
</dbReference>
<dbReference type="KEGG" id="fgg:FSB75_13235"/>